<name>A0A2W7NHP8_9RHOB</name>
<reference evidence="2 3" key="1">
    <citation type="submission" date="2018-06" db="EMBL/GenBank/DDBJ databases">
        <title>Genomic Encyclopedia of Archaeal and Bacterial Type Strains, Phase II (KMG-II): from individual species to whole genera.</title>
        <authorList>
            <person name="Goeker M."/>
        </authorList>
    </citation>
    <scope>NUCLEOTIDE SEQUENCE [LARGE SCALE GENOMIC DNA]</scope>
    <source>
        <strain evidence="2 3">DSM 22009</strain>
    </source>
</reference>
<dbReference type="InterPro" id="IPR029021">
    <property type="entry name" value="Prot-tyrosine_phosphatase-like"/>
</dbReference>
<protein>
    <submittedName>
        <fullName evidence="2">Uncharacterized protein (TIGR01244 family)</fullName>
    </submittedName>
</protein>
<keyword evidence="3" id="KW-1185">Reference proteome</keyword>
<sequence length="144" mass="15141">MQINRLTPAYAVSPQIEPDDLAALREAGFTAVICNRPDAEVDAAHSADALRAAARDAGLVFHENPVVNGALGPEEVEAQRTILTAADGPVFAYCRSGTRSAIVWALGAAADQPVDEILGMARQAGYDLEGLRPQLERIAAGATF</sequence>
<proteinExistence type="predicted"/>
<gene>
    <name evidence="2" type="ORF">LX81_00239</name>
</gene>
<evidence type="ECO:0000313" key="2">
    <source>
        <dbReference type="EMBL" id="PZX19778.1"/>
    </source>
</evidence>
<dbReference type="OrthoDB" id="9805710at2"/>
<dbReference type="GO" id="GO:0016787">
    <property type="term" value="F:hydrolase activity"/>
    <property type="evidence" value="ECO:0007669"/>
    <property type="project" value="InterPro"/>
</dbReference>
<dbReference type="InterPro" id="IPR036873">
    <property type="entry name" value="Rhodanese-like_dom_sf"/>
</dbReference>
<evidence type="ECO:0000259" key="1">
    <source>
        <dbReference type="Pfam" id="PF04273"/>
    </source>
</evidence>
<comment type="caution">
    <text evidence="2">The sequence shown here is derived from an EMBL/GenBank/DDBJ whole genome shotgun (WGS) entry which is preliminary data.</text>
</comment>
<dbReference type="NCBIfam" id="TIGR01244">
    <property type="entry name" value="TIGR01244 family sulfur transferase"/>
    <property type="match status" value="1"/>
</dbReference>
<dbReference type="Gene3D" id="3.90.190.10">
    <property type="entry name" value="Protein tyrosine phosphatase superfamily"/>
    <property type="match status" value="1"/>
</dbReference>
<organism evidence="2 3">
    <name type="scientific">Palleronia aestuarii</name>
    <dbReference type="NCBI Taxonomy" id="568105"/>
    <lineage>
        <taxon>Bacteria</taxon>
        <taxon>Pseudomonadati</taxon>
        <taxon>Pseudomonadota</taxon>
        <taxon>Alphaproteobacteria</taxon>
        <taxon>Rhodobacterales</taxon>
        <taxon>Roseobacteraceae</taxon>
        <taxon>Palleronia</taxon>
    </lineage>
</organism>
<dbReference type="SUPFAM" id="SSF52821">
    <property type="entry name" value="Rhodanese/Cell cycle control phosphatase"/>
    <property type="match status" value="1"/>
</dbReference>
<dbReference type="Proteomes" id="UP000248916">
    <property type="component" value="Unassembled WGS sequence"/>
</dbReference>
<dbReference type="AlphaFoldDB" id="A0A2W7NHP8"/>
<dbReference type="RefSeq" id="WP_111535448.1">
    <property type="nucleotide sequence ID" value="NZ_QKZL01000001.1"/>
</dbReference>
<accession>A0A2W7NHP8</accession>
<dbReference type="Pfam" id="PF04273">
    <property type="entry name" value="BLH_phosphatase"/>
    <property type="match status" value="1"/>
</dbReference>
<feature type="domain" description="Beta-lactamase hydrolase-like protein phosphatase-like" evidence="1">
    <location>
        <begin position="5"/>
        <end position="109"/>
    </location>
</feature>
<dbReference type="InterPro" id="IPR005939">
    <property type="entry name" value="BLH_phosphatase-like"/>
</dbReference>
<evidence type="ECO:0000313" key="3">
    <source>
        <dbReference type="Proteomes" id="UP000248916"/>
    </source>
</evidence>
<dbReference type="EMBL" id="QKZL01000001">
    <property type="protein sequence ID" value="PZX19778.1"/>
    <property type="molecule type" value="Genomic_DNA"/>
</dbReference>